<dbReference type="RefSeq" id="WP_167667366.1">
    <property type="nucleotide sequence ID" value="NZ_JACCEV010000002.1"/>
</dbReference>
<gene>
    <name evidence="2" type="ORF">H0A62_08285</name>
</gene>
<keyword evidence="1" id="KW-0812">Transmembrane</keyword>
<organism evidence="2 3">
    <name type="scientific">Pollutimonas harenae</name>
    <dbReference type="NCBI Taxonomy" id="657015"/>
    <lineage>
        <taxon>Bacteria</taxon>
        <taxon>Pseudomonadati</taxon>
        <taxon>Pseudomonadota</taxon>
        <taxon>Betaproteobacteria</taxon>
        <taxon>Burkholderiales</taxon>
        <taxon>Alcaligenaceae</taxon>
        <taxon>Pollutimonas</taxon>
    </lineage>
</organism>
<dbReference type="EMBL" id="JACCEV010000002">
    <property type="protein sequence ID" value="NYT85599.1"/>
    <property type="molecule type" value="Genomic_DNA"/>
</dbReference>
<proteinExistence type="predicted"/>
<protein>
    <submittedName>
        <fullName evidence="2">YdgA family protein</fullName>
    </submittedName>
</protein>
<keyword evidence="1" id="KW-0472">Membrane</keyword>
<accession>A0A853H1F5</accession>
<dbReference type="Proteomes" id="UP000554144">
    <property type="component" value="Unassembled WGS sequence"/>
</dbReference>
<evidence type="ECO:0000313" key="3">
    <source>
        <dbReference type="Proteomes" id="UP000554144"/>
    </source>
</evidence>
<comment type="caution">
    <text evidence="2">The sequence shown here is derived from an EMBL/GenBank/DDBJ whole genome shotgun (WGS) entry which is preliminary data.</text>
</comment>
<reference evidence="2 3" key="1">
    <citation type="submission" date="2020-07" db="EMBL/GenBank/DDBJ databases">
        <title>Taxonomic revisions and descriptions of new bacterial species based on genomic comparisons in the high-G+C-content subgroup of the family Alcaligenaceae.</title>
        <authorList>
            <person name="Szabo A."/>
            <person name="Felfoldi T."/>
        </authorList>
    </citation>
    <scope>NUCLEOTIDE SEQUENCE [LARGE SCALE GENOMIC DNA]</scope>
    <source>
        <strain evidence="2 3">DSM 25667</strain>
    </source>
</reference>
<keyword evidence="1" id="KW-1133">Transmembrane helix</keyword>
<dbReference type="InterPro" id="IPR010352">
    <property type="entry name" value="DUF945"/>
</dbReference>
<evidence type="ECO:0000256" key="1">
    <source>
        <dbReference type="SAM" id="Phobius"/>
    </source>
</evidence>
<name>A0A853H1F5_9BURK</name>
<keyword evidence="3" id="KW-1185">Reference proteome</keyword>
<dbReference type="AlphaFoldDB" id="A0A853H1F5"/>
<feature type="transmembrane region" description="Helical" evidence="1">
    <location>
        <begin position="7"/>
        <end position="25"/>
    </location>
</feature>
<dbReference type="Pfam" id="PF06097">
    <property type="entry name" value="DUF945"/>
    <property type="match status" value="1"/>
</dbReference>
<evidence type="ECO:0000313" key="2">
    <source>
        <dbReference type="EMBL" id="NYT85599.1"/>
    </source>
</evidence>
<sequence>MKKSTRVLGIVVILGVAYVGASWYVGKQAQQTIEAAVAQANERMAAMLAGAAAGELARSTARLDIDDYQRRIFSSDVLYTLRMKDGEGRPIDIALTDHLQHGPFSLNALRDGHFIPLLAYSRAKLVATPATQAWVDSQKGESPLLINTRVGFGGAGHSSWNFQPVELATEDVKVSFSGGTIEMDFSNHFKNSTSEGQFQDLAVNDAQAGESLQVKDLKITSQTQGTEDKLTQSQTTATIASLVMGSAEAEDVSLEQIQLALEGEQSGSIVGGSLRYDFGRIAVGTADLGSLLIAGRIQQLNTAALAALATDYEKIAAKHGGEIGQQEALSREDNQLLRDRLAAVLASDPSIAIESLVWKNAKGESKASLQVNMSAPDDDSAQTVDDLFMQGFKQVKFDLDLSKPMFIQAFSQAESQADKKMQMEMLGAMIYDQYVNRLKMAGLIKQVGDDAAASVVYEQGSVNVNGQVMSVPEFIQRVFSVAM</sequence>